<dbReference type="EMBL" id="QNUK01001341">
    <property type="protein sequence ID" value="KAF5883628.1"/>
    <property type="molecule type" value="Genomic_DNA"/>
</dbReference>
<sequence>MEKFKVNDESKDSIEKRWKKKPKLQWRVIEDREAQMSDEPSLDEGFLSHRNMMMLKLEKERENRKKKPHQMVVVVQIHKTLEDDEREETVKPQ</sequence>
<keyword evidence="2" id="KW-1185">Reference proteome</keyword>
<protein>
    <submittedName>
        <fullName evidence="1">Trichohyalin-like</fullName>
    </submittedName>
</protein>
<evidence type="ECO:0000313" key="1">
    <source>
        <dbReference type="EMBL" id="KAF5883628.1"/>
    </source>
</evidence>
<comment type="caution">
    <text evidence="1">The sequence shown here is derived from an EMBL/GenBank/DDBJ whole genome shotgun (WGS) entry which is preliminary data.</text>
</comment>
<evidence type="ECO:0000313" key="2">
    <source>
        <dbReference type="Proteomes" id="UP000727407"/>
    </source>
</evidence>
<gene>
    <name evidence="1" type="ORF">DAT39_022929</name>
</gene>
<dbReference type="Proteomes" id="UP000727407">
    <property type="component" value="Unassembled WGS sequence"/>
</dbReference>
<organism evidence="1 2">
    <name type="scientific">Clarias magur</name>
    <name type="common">Asian catfish</name>
    <name type="synonym">Macropteronotus magur</name>
    <dbReference type="NCBI Taxonomy" id="1594786"/>
    <lineage>
        <taxon>Eukaryota</taxon>
        <taxon>Metazoa</taxon>
        <taxon>Chordata</taxon>
        <taxon>Craniata</taxon>
        <taxon>Vertebrata</taxon>
        <taxon>Euteleostomi</taxon>
        <taxon>Actinopterygii</taxon>
        <taxon>Neopterygii</taxon>
        <taxon>Teleostei</taxon>
        <taxon>Ostariophysi</taxon>
        <taxon>Siluriformes</taxon>
        <taxon>Clariidae</taxon>
        <taxon>Clarias</taxon>
    </lineage>
</organism>
<dbReference type="AlphaFoldDB" id="A0A8J4WN91"/>
<accession>A0A8J4WN91</accession>
<proteinExistence type="predicted"/>
<name>A0A8J4WN91_CLAMG</name>
<reference evidence="1" key="1">
    <citation type="submission" date="2020-07" db="EMBL/GenBank/DDBJ databases">
        <title>Clarias magur genome sequencing, assembly and annotation.</title>
        <authorList>
            <person name="Kushwaha B."/>
            <person name="Kumar R."/>
            <person name="Das P."/>
            <person name="Joshi C.G."/>
            <person name="Kumar D."/>
            <person name="Nagpure N.S."/>
            <person name="Pandey M."/>
            <person name="Agarwal S."/>
            <person name="Srivastava S."/>
            <person name="Singh M."/>
            <person name="Sahoo L."/>
            <person name="Jayasankar P."/>
            <person name="Meher P.K."/>
            <person name="Koringa P.G."/>
            <person name="Iquebal M.A."/>
            <person name="Das S.P."/>
            <person name="Bit A."/>
            <person name="Patnaik S."/>
            <person name="Patel N."/>
            <person name="Shah T.M."/>
            <person name="Hinsu A."/>
            <person name="Jena J.K."/>
        </authorList>
    </citation>
    <scope>NUCLEOTIDE SEQUENCE</scope>
    <source>
        <strain evidence="1">CIFAMagur01</strain>
        <tissue evidence="1">Testis</tissue>
    </source>
</reference>